<comment type="caution">
    <text evidence="1">The sequence shown here is derived from an EMBL/GenBank/DDBJ whole genome shotgun (WGS) entry which is preliminary data.</text>
</comment>
<protein>
    <submittedName>
        <fullName evidence="1">Uncharacterized protein</fullName>
    </submittedName>
</protein>
<organism evidence="1 2">
    <name type="scientific">Alteraurantiacibacter lauratis</name>
    <dbReference type="NCBI Taxonomy" id="2054627"/>
    <lineage>
        <taxon>Bacteria</taxon>
        <taxon>Pseudomonadati</taxon>
        <taxon>Pseudomonadota</taxon>
        <taxon>Alphaproteobacteria</taxon>
        <taxon>Sphingomonadales</taxon>
        <taxon>Erythrobacteraceae</taxon>
        <taxon>Alteraurantiacibacter</taxon>
    </lineage>
</organism>
<evidence type="ECO:0000313" key="1">
    <source>
        <dbReference type="EMBL" id="MFC3100641.1"/>
    </source>
</evidence>
<dbReference type="RefSeq" id="WP_188236024.1">
    <property type="nucleotide sequence ID" value="NZ_JBANRN010000022.1"/>
</dbReference>
<dbReference type="EMBL" id="JBHRSU010000022">
    <property type="protein sequence ID" value="MFC3100641.1"/>
    <property type="molecule type" value="Genomic_DNA"/>
</dbReference>
<sequence length="278" mass="28220">MPITTRDQLIDALANGASRIVIDKGSIALGSGSAGQYASLWRATGTPGQGAIPGAAEVCTGALVGALPFANQAAPRRSYLAWLWAVSSASATTLEIHDRLAHMGGLNLSVTSAQTVGVDVQTLGVAADRIGRADFSDLQWWYEIYSPGGATAANATFTVTFDDGSTGTLNPLAVGGSLAAGRLFSLDGLRTAAQQGRNIRGVSSVTLSASTGAAGSAGITVTRPRTALPMPLANFSNVADWAQLGLPDIPNDACLFPVIIPSSTSTGTLRGGGKIVHG</sequence>
<evidence type="ECO:0000313" key="2">
    <source>
        <dbReference type="Proteomes" id="UP001595378"/>
    </source>
</evidence>
<reference evidence="2" key="1">
    <citation type="journal article" date="2019" name="Int. J. Syst. Evol. Microbiol.">
        <title>The Global Catalogue of Microorganisms (GCM) 10K type strain sequencing project: providing services to taxonomists for standard genome sequencing and annotation.</title>
        <authorList>
            <consortium name="The Broad Institute Genomics Platform"/>
            <consortium name="The Broad Institute Genome Sequencing Center for Infectious Disease"/>
            <person name="Wu L."/>
            <person name="Ma J."/>
        </authorList>
    </citation>
    <scope>NUCLEOTIDE SEQUENCE [LARGE SCALE GENOMIC DNA]</scope>
    <source>
        <strain evidence="2">KCTC 52606</strain>
    </source>
</reference>
<keyword evidence="2" id="KW-1185">Reference proteome</keyword>
<accession>A0ABV7EFB6</accession>
<name>A0ABV7EFB6_9SPHN</name>
<gene>
    <name evidence="1" type="ORF">ACFODK_07065</name>
</gene>
<dbReference type="Proteomes" id="UP001595378">
    <property type="component" value="Unassembled WGS sequence"/>
</dbReference>
<proteinExistence type="predicted"/>